<dbReference type="Proteomes" id="UP000051783">
    <property type="component" value="Unassembled WGS sequence"/>
</dbReference>
<keyword evidence="1" id="KW-0812">Transmembrane</keyword>
<keyword evidence="3" id="KW-1185">Reference proteome</keyword>
<feature type="transmembrane region" description="Helical" evidence="1">
    <location>
        <begin position="42"/>
        <end position="64"/>
    </location>
</feature>
<evidence type="ECO:0000256" key="1">
    <source>
        <dbReference type="SAM" id="Phobius"/>
    </source>
</evidence>
<keyword evidence="1" id="KW-1133">Transmembrane helix</keyword>
<comment type="caution">
    <text evidence="2">The sequence shown here is derived from an EMBL/GenBank/DDBJ whole genome shotgun (WGS) entry which is preliminary data.</text>
</comment>
<feature type="transmembrane region" description="Helical" evidence="1">
    <location>
        <begin position="164"/>
        <end position="187"/>
    </location>
</feature>
<dbReference type="RefSeq" id="WP_057706919.1">
    <property type="nucleotide sequence ID" value="NZ_JQCL01000074.1"/>
</dbReference>
<feature type="transmembrane region" description="Helical" evidence="1">
    <location>
        <begin position="139"/>
        <end position="158"/>
    </location>
</feature>
<dbReference type="STRING" id="942150.IV64_GL000318"/>
<dbReference type="AlphaFoldDB" id="A0A0R2M4Z7"/>
<dbReference type="PATRIC" id="fig|942150.3.peg.325"/>
<gene>
    <name evidence="2" type="ORF">IV64_GL000318</name>
</gene>
<dbReference type="Pfam" id="PF13630">
    <property type="entry name" value="SdpI"/>
    <property type="match status" value="1"/>
</dbReference>
<sequence length="198" mass="22165">MSSIEKWRWRALVLSGLNSLMLVWLWLPKPVGWRQLHLTLEVLAVVTIAYILSLVTPFIAAATYHWTAWQVAEHWALAWFIYSGLAILGPIGLKMSSQGALGGLVISFVGILCVDAPQNGVLGFRVPWTYRSPIIWRKTNVLGGWLFFASGVFCLIMSSWWPTAALPVVLISIILPGASAVVWYSYWLEHHPNHLTKG</sequence>
<organism evidence="2 3">
    <name type="scientific">Lactiplantibacillus xiangfangensis</name>
    <dbReference type="NCBI Taxonomy" id="942150"/>
    <lineage>
        <taxon>Bacteria</taxon>
        <taxon>Bacillati</taxon>
        <taxon>Bacillota</taxon>
        <taxon>Bacilli</taxon>
        <taxon>Lactobacillales</taxon>
        <taxon>Lactobacillaceae</taxon>
        <taxon>Lactiplantibacillus</taxon>
    </lineage>
</organism>
<protein>
    <submittedName>
        <fullName evidence="2">Uncharacterized protein</fullName>
    </submittedName>
</protein>
<evidence type="ECO:0000313" key="3">
    <source>
        <dbReference type="Proteomes" id="UP000051783"/>
    </source>
</evidence>
<keyword evidence="1" id="KW-0472">Membrane</keyword>
<evidence type="ECO:0000313" key="2">
    <source>
        <dbReference type="EMBL" id="KRO09188.1"/>
    </source>
</evidence>
<reference evidence="2 3" key="1">
    <citation type="journal article" date="2015" name="Genome Announc.">
        <title>Expanding the biotechnology potential of lactobacilli through comparative genomics of 213 strains and associated genera.</title>
        <authorList>
            <person name="Sun Z."/>
            <person name="Harris H.M."/>
            <person name="McCann A."/>
            <person name="Guo C."/>
            <person name="Argimon S."/>
            <person name="Zhang W."/>
            <person name="Yang X."/>
            <person name="Jeffery I.B."/>
            <person name="Cooney J.C."/>
            <person name="Kagawa T.F."/>
            <person name="Liu W."/>
            <person name="Song Y."/>
            <person name="Salvetti E."/>
            <person name="Wrobel A."/>
            <person name="Rasinkangas P."/>
            <person name="Parkhill J."/>
            <person name="Rea M.C."/>
            <person name="O'Sullivan O."/>
            <person name="Ritari J."/>
            <person name="Douillard F.P."/>
            <person name="Paul Ross R."/>
            <person name="Yang R."/>
            <person name="Briner A.E."/>
            <person name="Felis G.E."/>
            <person name="de Vos W.M."/>
            <person name="Barrangou R."/>
            <person name="Klaenhammer T.R."/>
            <person name="Caufield P.W."/>
            <person name="Cui Y."/>
            <person name="Zhang H."/>
            <person name="O'Toole P.W."/>
        </authorList>
    </citation>
    <scope>NUCLEOTIDE SEQUENCE [LARGE SCALE GENOMIC DNA]</scope>
    <source>
        <strain evidence="2 3">LMG 26013</strain>
    </source>
</reference>
<dbReference type="InterPro" id="IPR025962">
    <property type="entry name" value="SdpI/YhfL"/>
</dbReference>
<accession>A0A0R2M4Z7</accession>
<dbReference type="OrthoDB" id="9808690at2"/>
<dbReference type="EMBL" id="JQCL01000074">
    <property type="protein sequence ID" value="KRO09188.1"/>
    <property type="molecule type" value="Genomic_DNA"/>
</dbReference>
<name>A0A0R2M4Z7_9LACO</name>
<feature type="transmembrane region" description="Helical" evidence="1">
    <location>
        <begin position="7"/>
        <end position="27"/>
    </location>
</feature>
<feature type="transmembrane region" description="Helical" evidence="1">
    <location>
        <begin position="76"/>
        <end position="93"/>
    </location>
</feature>
<feature type="transmembrane region" description="Helical" evidence="1">
    <location>
        <begin position="99"/>
        <end position="118"/>
    </location>
</feature>
<proteinExistence type="predicted"/>